<dbReference type="AlphaFoldDB" id="A0A3M6ULY6"/>
<dbReference type="EMBL" id="RCHS01001247">
    <property type="protein sequence ID" value="RMX54554.1"/>
    <property type="molecule type" value="Genomic_DNA"/>
</dbReference>
<gene>
    <name evidence="1" type="ORF">pdam_00004604</name>
</gene>
<keyword evidence="2" id="KW-1185">Reference proteome</keyword>
<sequence length="145" mass="16307">MDNNLELRKVGEEMTTGKIREIDQELDANQYMDIDEFMGVLRDVELITPFGKLESTAADTVQIDDKAVELEHRCTERSDHRCSGIGRDLKTKPTVLQVVETVLSSHKSSCKAHSPCSKQRTQKVLEDAIMTNYLFCLVSQNGDSS</sequence>
<evidence type="ECO:0000313" key="2">
    <source>
        <dbReference type="Proteomes" id="UP000275408"/>
    </source>
</evidence>
<evidence type="ECO:0000313" key="1">
    <source>
        <dbReference type="EMBL" id="RMX54554.1"/>
    </source>
</evidence>
<proteinExistence type="predicted"/>
<organism evidence="1 2">
    <name type="scientific">Pocillopora damicornis</name>
    <name type="common">Cauliflower coral</name>
    <name type="synonym">Millepora damicornis</name>
    <dbReference type="NCBI Taxonomy" id="46731"/>
    <lineage>
        <taxon>Eukaryota</taxon>
        <taxon>Metazoa</taxon>
        <taxon>Cnidaria</taxon>
        <taxon>Anthozoa</taxon>
        <taxon>Hexacorallia</taxon>
        <taxon>Scleractinia</taxon>
        <taxon>Astrocoeniina</taxon>
        <taxon>Pocilloporidae</taxon>
        <taxon>Pocillopora</taxon>
    </lineage>
</organism>
<name>A0A3M6ULY6_POCDA</name>
<accession>A0A3M6ULY6</accession>
<protein>
    <submittedName>
        <fullName evidence="1">Uncharacterized protein</fullName>
    </submittedName>
</protein>
<reference evidence="1 2" key="1">
    <citation type="journal article" date="2018" name="Sci. Rep.">
        <title>Comparative analysis of the Pocillopora damicornis genome highlights role of immune system in coral evolution.</title>
        <authorList>
            <person name="Cunning R."/>
            <person name="Bay R.A."/>
            <person name="Gillette P."/>
            <person name="Baker A.C."/>
            <person name="Traylor-Knowles N."/>
        </authorList>
    </citation>
    <scope>NUCLEOTIDE SEQUENCE [LARGE SCALE GENOMIC DNA]</scope>
    <source>
        <strain evidence="1">RSMAS</strain>
        <tissue evidence="1">Whole animal</tissue>
    </source>
</reference>
<comment type="caution">
    <text evidence="1">The sequence shown here is derived from an EMBL/GenBank/DDBJ whole genome shotgun (WGS) entry which is preliminary data.</text>
</comment>
<dbReference type="Proteomes" id="UP000275408">
    <property type="component" value="Unassembled WGS sequence"/>
</dbReference>